<evidence type="ECO:0000313" key="3">
    <source>
        <dbReference type="Proteomes" id="UP001230156"/>
    </source>
</evidence>
<gene>
    <name evidence="2" type="ORF">Q8A70_27790</name>
</gene>
<dbReference type="InterPro" id="IPR036388">
    <property type="entry name" value="WH-like_DNA-bd_sf"/>
</dbReference>
<dbReference type="InterPro" id="IPR049874">
    <property type="entry name" value="ROK_cs"/>
</dbReference>
<dbReference type="RefSeq" id="WP_379961968.1">
    <property type="nucleotide sequence ID" value="NZ_JAUYVI010000012.1"/>
</dbReference>
<keyword evidence="3" id="KW-1185">Reference proteome</keyword>
<name>A0ABU0YWI5_9PROT</name>
<dbReference type="Proteomes" id="UP001230156">
    <property type="component" value="Unassembled WGS sequence"/>
</dbReference>
<dbReference type="PANTHER" id="PTHR18964:SF149">
    <property type="entry name" value="BIFUNCTIONAL UDP-N-ACETYLGLUCOSAMINE 2-EPIMERASE_N-ACETYLMANNOSAMINE KINASE"/>
    <property type="match status" value="1"/>
</dbReference>
<dbReference type="Pfam" id="PF00480">
    <property type="entry name" value="ROK"/>
    <property type="match status" value="1"/>
</dbReference>
<dbReference type="InterPro" id="IPR043129">
    <property type="entry name" value="ATPase_NBD"/>
</dbReference>
<protein>
    <submittedName>
        <fullName evidence="2">ROK family transcriptional regulator</fullName>
    </submittedName>
</protein>
<dbReference type="Gene3D" id="1.10.10.10">
    <property type="entry name" value="Winged helix-like DNA-binding domain superfamily/Winged helix DNA-binding domain"/>
    <property type="match status" value="1"/>
</dbReference>
<reference evidence="3" key="1">
    <citation type="submission" date="2023-08" db="EMBL/GenBank/DDBJ databases">
        <title>Rhodospirillaceae gen. nov., a novel taxon isolated from the Yangtze River Yuezi River estuary sludge.</title>
        <authorList>
            <person name="Ruan L."/>
        </authorList>
    </citation>
    <scope>NUCLEOTIDE SEQUENCE [LARGE SCALE GENOMIC DNA]</scope>
    <source>
        <strain evidence="3">R-7</strain>
    </source>
</reference>
<dbReference type="Gene3D" id="3.30.420.40">
    <property type="match status" value="2"/>
</dbReference>
<dbReference type="PROSITE" id="PS01125">
    <property type="entry name" value="ROK"/>
    <property type="match status" value="1"/>
</dbReference>
<dbReference type="EMBL" id="JAUYVI010000012">
    <property type="protein sequence ID" value="MDQ7251520.1"/>
    <property type="molecule type" value="Genomic_DNA"/>
</dbReference>
<proteinExistence type="inferred from homology"/>
<accession>A0ABU0YWI5</accession>
<dbReference type="InterPro" id="IPR000600">
    <property type="entry name" value="ROK"/>
</dbReference>
<comment type="caution">
    <text evidence="2">The sequence shown here is derived from an EMBL/GenBank/DDBJ whole genome shotgun (WGS) entry which is preliminary data.</text>
</comment>
<dbReference type="SUPFAM" id="SSF53067">
    <property type="entry name" value="Actin-like ATPase domain"/>
    <property type="match status" value="1"/>
</dbReference>
<comment type="similarity">
    <text evidence="1">Belongs to the ROK (NagC/XylR) family.</text>
</comment>
<organism evidence="2 3">
    <name type="scientific">Dongia sedimenti</name>
    <dbReference type="NCBI Taxonomy" id="3064282"/>
    <lineage>
        <taxon>Bacteria</taxon>
        <taxon>Pseudomonadati</taxon>
        <taxon>Pseudomonadota</taxon>
        <taxon>Alphaproteobacteria</taxon>
        <taxon>Rhodospirillales</taxon>
        <taxon>Dongiaceae</taxon>
        <taxon>Dongia</taxon>
    </lineage>
</organism>
<evidence type="ECO:0000313" key="2">
    <source>
        <dbReference type="EMBL" id="MDQ7251520.1"/>
    </source>
</evidence>
<dbReference type="SUPFAM" id="SSF46785">
    <property type="entry name" value="Winged helix' DNA-binding domain"/>
    <property type="match status" value="1"/>
</dbReference>
<dbReference type="InterPro" id="IPR036390">
    <property type="entry name" value="WH_DNA-bd_sf"/>
</dbReference>
<evidence type="ECO:0000256" key="1">
    <source>
        <dbReference type="ARBA" id="ARBA00006479"/>
    </source>
</evidence>
<dbReference type="PANTHER" id="PTHR18964">
    <property type="entry name" value="ROK (REPRESSOR, ORF, KINASE) FAMILY"/>
    <property type="match status" value="1"/>
</dbReference>
<sequence>MLLSATNIVKAKLINIWVVFEAIRIQGPISRSGIAEATGLSKQATSELVDELLSLHFVREEKTSGRGVGKPPTPLTINPGGAFTLGFHVDFGQVASVAINLAGEVLARDDHELQDLTPDRAAADIAHAATQLLQTTKIPRERLLGIGLATPGPFAVAGLSPPRLPGWDGVELRKLLRDATGLGVSLANDGQCAVTAEWRFGEVARRLTNFVYVYIGMGLGSGVMIQGAAFGGASGNAGEFGHTTVVPGGHGCICGKNGCLETYLSVDSAMRHLAANGIEVDSMSAFEERFDAAHPAVAAWIGEAIEPLRIGLNTIENLFDPQTIMLGGTAPAWLIDALVEDVQPLYPSVGRHNREIPRLIRAELGRDSVARGAAVLPVLSRLNPQYQQLNPFG</sequence>